<dbReference type="Proteomes" id="UP000248410">
    <property type="component" value="Chromosome"/>
</dbReference>
<organism evidence="5 6">
    <name type="scientific">Acidianus sulfidivorans JP7</name>
    <dbReference type="NCBI Taxonomy" id="619593"/>
    <lineage>
        <taxon>Archaea</taxon>
        <taxon>Thermoproteota</taxon>
        <taxon>Thermoprotei</taxon>
        <taxon>Sulfolobales</taxon>
        <taxon>Sulfolobaceae</taxon>
        <taxon>Acidianus</taxon>
    </lineage>
</organism>
<dbReference type="AlphaFoldDB" id="A0A2U9ILY5"/>
<keyword evidence="2 5" id="KW-0808">Transferase</keyword>
<keyword evidence="6" id="KW-1185">Reference proteome</keyword>
<keyword evidence="3" id="KW-0949">S-adenosyl-L-methionine</keyword>
<dbReference type="InterPro" id="IPR025714">
    <property type="entry name" value="Methyltranfer_dom"/>
</dbReference>
<dbReference type="Pfam" id="PF13847">
    <property type="entry name" value="Methyltransf_31"/>
    <property type="match status" value="1"/>
</dbReference>
<dbReference type="EMBL" id="CP029288">
    <property type="protein sequence ID" value="AWR96924.1"/>
    <property type="molecule type" value="Genomic_DNA"/>
</dbReference>
<evidence type="ECO:0000256" key="2">
    <source>
        <dbReference type="ARBA" id="ARBA00022679"/>
    </source>
</evidence>
<dbReference type="Gene3D" id="3.40.50.150">
    <property type="entry name" value="Vaccinia Virus protein VP39"/>
    <property type="match status" value="1"/>
</dbReference>
<dbReference type="RefSeq" id="WP_110379814.1">
    <property type="nucleotide sequence ID" value="NZ_CP029288.2"/>
</dbReference>
<sequence>MANDRYINPVFLDNPLRSVFSPKEKVISRFREYLKENYTVVDLGCGPGFFTVMLSKIVKNGLVYAIDPDERAIRRLKEKIQKLSLRNVIPIVAPAQKLDFINSNSVDFVFSNLVLCCMVDHEGAIREIERILKKDSGKCYISVTKGYLIKDKRDVSKEEWKKILNRFKVIKEGESIMERWAVVEL</sequence>
<proteinExistence type="predicted"/>
<dbReference type="KEGG" id="asul:DFR86_04695"/>
<dbReference type="CDD" id="cd02440">
    <property type="entry name" value="AdoMet_MTases"/>
    <property type="match status" value="1"/>
</dbReference>
<dbReference type="GO" id="GO:0032259">
    <property type="term" value="P:methylation"/>
    <property type="evidence" value="ECO:0007669"/>
    <property type="project" value="UniProtKB-KW"/>
</dbReference>
<dbReference type="InterPro" id="IPR051052">
    <property type="entry name" value="Diverse_substrate_MTase"/>
</dbReference>
<evidence type="ECO:0000256" key="3">
    <source>
        <dbReference type="ARBA" id="ARBA00022691"/>
    </source>
</evidence>
<dbReference type="OrthoDB" id="1018at2157"/>
<name>A0A2U9ILY5_9CREN</name>
<protein>
    <submittedName>
        <fullName evidence="5">Class I SAM-dependent methyltransferase</fullName>
    </submittedName>
</protein>
<dbReference type="GO" id="GO:0008168">
    <property type="term" value="F:methyltransferase activity"/>
    <property type="evidence" value="ECO:0007669"/>
    <property type="project" value="UniProtKB-KW"/>
</dbReference>
<accession>A0A2U9ILY5</accession>
<gene>
    <name evidence="5" type="ORF">DFR86_04695</name>
</gene>
<dbReference type="GeneID" id="36837242"/>
<reference evidence="5 6" key="1">
    <citation type="submission" date="2018-05" db="EMBL/GenBank/DDBJ databases">
        <title>Complete Genome Sequences of Extremely Thermoacidophilic, Metal-Mobilizing Type-Strain Members of the Archaeal Family Sulfolobaceae: Acidianus brierleyi DSM-1651T, Acidianus sulfidivorans DSM-18786T, Metallosphaera hakonensis DSM-7519T, and Metallosphaera prunae DSM-10039T.</title>
        <authorList>
            <person name="Counts J.A."/>
            <person name="Kelly R.M."/>
        </authorList>
    </citation>
    <scope>NUCLEOTIDE SEQUENCE [LARGE SCALE GENOMIC DNA]</scope>
    <source>
        <strain evidence="5 6">JP7</strain>
    </source>
</reference>
<dbReference type="SUPFAM" id="SSF53335">
    <property type="entry name" value="S-adenosyl-L-methionine-dependent methyltransferases"/>
    <property type="match status" value="1"/>
</dbReference>
<feature type="domain" description="Methyltransferase" evidence="4">
    <location>
        <begin position="35"/>
        <end position="151"/>
    </location>
</feature>
<evidence type="ECO:0000256" key="1">
    <source>
        <dbReference type="ARBA" id="ARBA00022603"/>
    </source>
</evidence>
<evidence type="ECO:0000313" key="5">
    <source>
        <dbReference type="EMBL" id="AWR96924.1"/>
    </source>
</evidence>
<dbReference type="InterPro" id="IPR029063">
    <property type="entry name" value="SAM-dependent_MTases_sf"/>
</dbReference>
<keyword evidence="1 5" id="KW-0489">Methyltransferase</keyword>
<dbReference type="PANTHER" id="PTHR44942">
    <property type="entry name" value="METHYLTRANSF_11 DOMAIN-CONTAINING PROTEIN"/>
    <property type="match status" value="1"/>
</dbReference>
<dbReference type="PANTHER" id="PTHR44942:SF4">
    <property type="entry name" value="METHYLTRANSFERASE TYPE 11 DOMAIN-CONTAINING PROTEIN"/>
    <property type="match status" value="1"/>
</dbReference>
<evidence type="ECO:0000259" key="4">
    <source>
        <dbReference type="Pfam" id="PF13847"/>
    </source>
</evidence>
<evidence type="ECO:0000313" key="6">
    <source>
        <dbReference type="Proteomes" id="UP000248410"/>
    </source>
</evidence>